<name>A0AAD1R630_PELCU</name>
<feature type="compositionally biased region" description="Low complexity" evidence="1">
    <location>
        <begin position="38"/>
        <end position="55"/>
    </location>
</feature>
<sequence>TLMAPSKQLKITDPVCQSAKKVCLKLQDGNYHAEHSPASESPSESDPLASPSEESPVMDKSL</sequence>
<organism evidence="2 3">
    <name type="scientific">Pelobates cultripes</name>
    <name type="common">Western spadefoot toad</name>
    <dbReference type="NCBI Taxonomy" id="61616"/>
    <lineage>
        <taxon>Eukaryota</taxon>
        <taxon>Metazoa</taxon>
        <taxon>Chordata</taxon>
        <taxon>Craniata</taxon>
        <taxon>Vertebrata</taxon>
        <taxon>Euteleostomi</taxon>
        <taxon>Amphibia</taxon>
        <taxon>Batrachia</taxon>
        <taxon>Anura</taxon>
        <taxon>Pelobatoidea</taxon>
        <taxon>Pelobatidae</taxon>
        <taxon>Pelobates</taxon>
    </lineage>
</organism>
<evidence type="ECO:0000256" key="1">
    <source>
        <dbReference type="SAM" id="MobiDB-lite"/>
    </source>
</evidence>
<gene>
    <name evidence="2" type="ORF">PECUL_23A000930</name>
</gene>
<reference evidence="2" key="1">
    <citation type="submission" date="2022-03" db="EMBL/GenBank/DDBJ databases">
        <authorList>
            <person name="Alioto T."/>
            <person name="Alioto T."/>
            <person name="Gomez Garrido J."/>
        </authorList>
    </citation>
    <scope>NUCLEOTIDE SEQUENCE</scope>
</reference>
<dbReference type="Proteomes" id="UP001295444">
    <property type="component" value="Chromosome 01"/>
</dbReference>
<evidence type="ECO:0000313" key="3">
    <source>
        <dbReference type="Proteomes" id="UP001295444"/>
    </source>
</evidence>
<proteinExistence type="predicted"/>
<keyword evidence="3" id="KW-1185">Reference proteome</keyword>
<feature type="region of interest" description="Disordered" evidence="1">
    <location>
        <begin position="31"/>
        <end position="62"/>
    </location>
</feature>
<dbReference type="AlphaFoldDB" id="A0AAD1R630"/>
<dbReference type="EMBL" id="OW240912">
    <property type="protein sequence ID" value="CAH2224601.1"/>
    <property type="molecule type" value="Genomic_DNA"/>
</dbReference>
<protein>
    <submittedName>
        <fullName evidence="2">Uncharacterized protein</fullName>
    </submittedName>
</protein>
<feature type="non-terminal residue" evidence="2">
    <location>
        <position position="1"/>
    </location>
</feature>
<evidence type="ECO:0000313" key="2">
    <source>
        <dbReference type="EMBL" id="CAH2224601.1"/>
    </source>
</evidence>
<accession>A0AAD1R630</accession>